<keyword evidence="1" id="KW-0812">Transmembrane</keyword>
<gene>
    <name evidence="2" type="ORF">DI556_21470</name>
</gene>
<evidence type="ECO:0008006" key="4">
    <source>
        <dbReference type="Google" id="ProtNLM"/>
    </source>
</evidence>
<dbReference type="Gene3D" id="1.20.1530.20">
    <property type="match status" value="1"/>
</dbReference>
<keyword evidence="1" id="KW-1133">Transmembrane helix</keyword>
<feature type="transmembrane region" description="Helical" evidence="1">
    <location>
        <begin position="263"/>
        <end position="285"/>
    </location>
</feature>
<dbReference type="PANTHER" id="PTHR18640">
    <property type="entry name" value="SOLUTE CARRIER FAMILY 10 MEMBER 7"/>
    <property type="match status" value="1"/>
</dbReference>
<dbReference type="GO" id="GO:0005886">
    <property type="term" value="C:plasma membrane"/>
    <property type="evidence" value="ECO:0007669"/>
    <property type="project" value="TreeGrafter"/>
</dbReference>
<dbReference type="PIRSF" id="PIRSF026166">
    <property type="entry name" value="UCP026166"/>
    <property type="match status" value="1"/>
</dbReference>
<name>A0A2W5Q3Q4_RHOSU</name>
<comment type="caution">
    <text evidence="2">The sequence shown here is derived from an EMBL/GenBank/DDBJ whole genome shotgun (WGS) entry which is preliminary data.</text>
</comment>
<evidence type="ECO:0000313" key="3">
    <source>
        <dbReference type="Proteomes" id="UP000249185"/>
    </source>
</evidence>
<dbReference type="InterPro" id="IPR016833">
    <property type="entry name" value="Put_Na-Bile_cotransptr"/>
</dbReference>
<feature type="transmembrane region" description="Helical" evidence="1">
    <location>
        <begin position="291"/>
        <end position="312"/>
    </location>
</feature>
<dbReference type="Pfam" id="PF13593">
    <property type="entry name" value="SBF_like"/>
    <property type="match status" value="1"/>
</dbReference>
<sequence>MLALKRLGIDNYMLLLCAMVIAGALAPARGVAAEILGQVTFWAVALLFFLYGAKLDTASVRAGLMNLRLQALCLGATYLLFPVIGLALVALLGEPIGPELALGILFLAVLPSTVQSSIAFTGIAGGNVAAAICAASLSNLVAIVLTPALMALTMHRSGGVSGGAVVKIGVQILLPFLAGQLSRPWLAGILGRAKRLTLIVDRTAILLIVYAAFSAGTAAGLWSTIPGRRLAILFATVLVFLALAMGAMILAGRVFGLPAADRATLFFCGSTKSLASGLPISTAIFPPSAVGAIVLPLMLFHLSQLLVCALVAQRTSRRAPYREGRARA</sequence>
<accession>A0A2W5Q3Q4</accession>
<dbReference type="AlphaFoldDB" id="A0A2W5Q3Q4"/>
<dbReference type="InterPro" id="IPR038770">
    <property type="entry name" value="Na+/solute_symporter_sf"/>
</dbReference>
<evidence type="ECO:0000313" key="2">
    <source>
        <dbReference type="EMBL" id="PZQ45980.1"/>
    </source>
</evidence>
<feature type="transmembrane region" description="Helical" evidence="1">
    <location>
        <begin position="128"/>
        <end position="152"/>
    </location>
</feature>
<feature type="transmembrane region" description="Helical" evidence="1">
    <location>
        <begin position="231"/>
        <end position="251"/>
    </location>
</feature>
<reference evidence="2 3" key="1">
    <citation type="submission" date="2017-08" db="EMBL/GenBank/DDBJ databases">
        <title>Infants hospitalized years apart are colonized by the same room-sourced microbial strains.</title>
        <authorList>
            <person name="Brooks B."/>
            <person name="Olm M.R."/>
            <person name="Firek B.A."/>
            <person name="Baker R."/>
            <person name="Thomas B.C."/>
            <person name="Morowitz M.J."/>
            <person name="Banfield J.F."/>
        </authorList>
    </citation>
    <scope>NUCLEOTIDE SEQUENCE [LARGE SCALE GENOMIC DNA]</scope>
    <source>
        <strain evidence="2">S2_005_002_R2_34</strain>
    </source>
</reference>
<keyword evidence="1" id="KW-0472">Membrane</keyword>
<feature type="transmembrane region" description="Helical" evidence="1">
    <location>
        <begin position="69"/>
        <end position="93"/>
    </location>
</feature>
<evidence type="ECO:0000256" key="1">
    <source>
        <dbReference type="SAM" id="Phobius"/>
    </source>
</evidence>
<feature type="transmembrane region" description="Helical" evidence="1">
    <location>
        <begin position="99"/>
        <end position="121"/>
    </location>
</feature>
<dbReference type="EMBL" id="QFPW01000033">
    <property type="protein sequence ID" value="PZQ45980.1"/>
    <property type="molecule type" value="Genomic_DNA"/>
</dbReference>
<dbReference type="PANTHER" id="PTHR18640:SF5">
    <property type="entry name" value="SODIUM_BILE ACID COTRANSPORTER 7"/>
    <property type="match status" value="1"/>
</dbReference>
<dbReference type="Proteomes" id="UP000249185">
    <property type="component" value="Unassembled WGS sequence"/>
</dbReference>
<feature type="transmembrane region" description="Helical" evidence="1">
    <location>
        <begin position="40"/>
        <end position="57"/>
    </location>
</feature>
<feature type="transmembrane region" description="Helical" evidence="1">
    <location>
        <begin position="203"/>
        <end position="225"/>
    </location>
</feature>
<proteinExistence type="predicted"/>
<feature type="transmembrane region" description="Helical" evidence="1">
    <location>
        <begin position="164"/>
        <end position="182"/>
    </location>
</feature>
<protein>
    <recommendedName>
        <fullName evidence="4">Bile acid:sodium symporter</fullName>
    </recommendedName>
</protein>
<organism evidence="2 3">
    <name type="scientific">Rhodovulum sulfidophilum</name>
    <name type="common">Rhodobacter sulfidophilus</name>
    <dbReference type="NCBI Taxonomy" id="35806"/>
    <lineage>
        <taxon>Bacteria</taxon>
        <taxon>Pseudomonadati</taxon>
        <taxon>Pseudomonadota</taxon>
        <taxon>Alphaproteobacteria</taxon>
        <taxon>Rhodobacterales</taxon>
        <taxon>Paracoccaceae</taxon>
        <taxon>Rhodovulum</taxon>
    </lineage>
</organism>